<keyword evidence="5 12" id="KW-0328">Glycosyltransferase</keyword>
<comment type="caution">
    <text evidence="15">The sequence shown here is derived from an EMBL/GenBank/DDBJ whole genome shotgun (WGS) entry which is preliminary data.</text>
</comment>
<dbReference type="Proteomes" id="UP001628156">
    <property type="component" value="Unassembled WGS sequence"/>
</dbReference>
<proteinExistence type="inferred from homology"/>
<evidence type="ECO:0000259" key="13">
    <source>
        <dbReference type="Pfam" id="PF00534"/>
    </source>
</evidence>
<feature type="transmembrane region" description="Helical" evidence="12">
    <location>
        <begin position="200"/>
        <end position="221"/>
    </location>
</feature>
<dbReference type="SUPFAM" id="SSF53756">
    <property type="entry name" value="UDP-Glycosyltransferase/glycogen phosphorylase"/>
    <property type="match status" value="1"/>
</dbReference>
<evidence type="ECO:0000256" key="12">
    <source>
        <dbReference type="RuleBase" id="RU367051"/>
    </source>
</evidence>
<evidence type="ECO:0000256" key="9">
    <source>
        <dbReference type="ARBA" id="ARBA00022989"/>
    </source>
</evidence>
<dbReference type="PANTHER" id="PTHR45919">
    <property type="entry name" value="GDP-MAN:MAN(3)GLCNAC(2)-PP-DOL ALPHA-1,2-MANNOSYLTRANSFERASE"/>
    <property type="match status" value="1"/>
</dbReference>
<evidence type="ECO:0000259" key="14">
    <source>
        <dbReference type="Pfam" id="PF15924"/>
    </source>
</evidence>
<comment type="similarity">
    <text evidence="12">Belongs to the glycosyltransferase group 1 family. Glycosyltransferase 4 subfamily.</text>
</comment>
<protein>
    <recommendedName>
        <fullName evidence="4 12">GDP-Man:Man(3)GlcNAc(2)-PP-Dol alpha-1,2-mannosyltransferase</fullName>
        <ecNumber evidence="3 12">2.4.1.131</ecNumber>
    </recommendedName>
</protein>
<keyword evidence="9 12" id="KW-1133">Transmembrane helix</keyword>
<evidence type="ECO:0000256" key="4">
    <source>
        <dbReference type="ARBA" id="ARBA00022018"/>
    </source>
</evidence>
<dbReference type="EMBL" id="BAAFRS010000263">
    <property type="protein sequence ID" value="GAB1225827.1"/>
    <property type="molecule type" value="Genomic_DNA"/>
</dbReference>
<dbReference type="PANTHER" id="PTHR45919:SF1">
    <property type="entry name" value="GDP-MAN:MAN(3)GLCNAC(2)-PP-DOL ALPHA-1,2-MANNOSYLTRANSFERASE"/>
    <property type="match status" value="1"/>
</dbReference>
<comment type="pathway">
    <text evidence="2 12">Protein modification; protein glycosylation.</text>
</comment>
<evidence type="ECO:0000256" key="2">
    <source>
        <dbReference type="ARBA" id="ARBA00004922"/>
    </source>
</evidence>
<feature type="transmembrane region" description="Helical" evidence="12">
    <location>
        <begin position="110"/>
        <end position="131"/>
    </location>
</feature>
<gene>
    <name evidence="15" type="ORF">ENUP19_0263G0047</name>
</gene>
<evidence type="ECO:0000256" key="1">
    <source>
        <dbReference type="ARBA" id="ARBA00004389"/>
    </source>
</evidence>
<evidence type="ECO:0000256" key="10">
    <source>
        <dbReference type="ARBA" id="ARBA00023136"/>
    </source>
</evidence>
<evidence type="ECO:0000313" key="15">
    <source>
        <dbReference type="EMBL" id="GAB1225827.1"/>
    </source>
</evidence>
<comment type="catalytic activity">
    <reaction evidence="11 12">
        <text>an alpha-D-Man-(1-&gt;3)-[alpha-D-Man-(1-&gt;6)]-beta-D-Man-(1-&gt;4)-beta-D-GlcNAc-(1-&gt;4)-alpha-D-GlcNAc-diphospho-di-trans,poly-cis-dolichol + 2 GDP-alpha-D-mannose = an alpha-D-Man-(1-&gt;2)-alpha-D-Man-(1-&gt;2)-alpha-D-Man-(1-&gt;3)-[alpha-D-Man-(1-&gt;6)]-beta-D-Man-(1-&gt;4)-beta-D-GlcNAc-(1-&gt;4)-alpha-D-GlcNAc-diphospho-di-trans,poly-cis-dolichol + 2 GDP + 2 H(+)</text>
        <dbReference type="Rhea" id="RHEA:29523"/>
        <dbReference type="Rhea" id="RHEA-COMP:19515"/>
        <dbReference type="Rhea" id="RHEA-COMP:19516"/>
        <dbReference type="ChEBI" id="CHEBI:15378"/>
        <dbReference type="ChEBI" id="CHEBI:57527"/>
        <dbReference type="ChEBI" id="CHEBI:58189"/>
        <dbReference type="ChEBI" id="CHEBI:132511"/>
        <dbReference type="ChEBI" id="CHEBI:132515"/>
        <dbReference type="EC" id="2.4.1.131"/>
    </reaction>
    <physiologicalReaction direction="left-to-right" evidence="11 12">
        <dbReference type="Rhea" id="RHEA:29524"/>
    </physiologicalReaction>
</comment>
<keyword evidence="7 12" id="KW-0812">Transmembrane</keyword>
<evidence type="ECO:0000256" key="5">
    <source>
        <dbReference type="ARBA" id="ARBA00022676"/>
    </source>
</evidence>
<evidence type="ECO:0000256" key="7">
    <source>
        <dbReference type="ARBA" id="ARBA00022692"/>
    </source>
</evidence>
<comment type="subcellular location">
    <subcellularLocation>
        <location evidence="1">Endoplasmic reticulum membrane</location>
        <topology evidence="1">Single-pass membrane protein</topology>
    </subcellularLocation>
</comment>
<evidence type="ECO:0000256" key="3">
    <source>
        <dbReference type="ARBA" id="ARBA00012645"/>
    </source>
</evidence>
<keyword evidence="16" id="KW-1185">Reference proteome</keyword>
<evidence type="ECO:0000256" key="11">
    <source>
        <dbReference type="ARBA" id="ARBA00045065"/>
    </source>
</evidence>
<dbReference type="Pfam" id="PF15924">
    <property type="entry name" value="ALG11_N"/>
    <property type="match status" value="1"/>
</dbReference>
<feature type="domain" description="Glycosyl transferase family 1" evidence="13">
    <location>
        <begin position="253"/>
        <end position="422"/>
    </location>
</feature>
<keyword evidence="6 12" id="KW-0808">Transferase</keyword>
<dbReference type="Pfam" id="PF00534">
    <property type="entry name" value="Glycos_transf_1"/>
    <property type="match status" value="1"/>
</dbReference>
<comment type="function">
    <text evidence="12">GDP-Man:Man(3)GlcNAc(2)-PP-Dol alpha-1,2-mannosyltransferase that operates in the biosynthetic pathway of dolichol-linked oligosaccharides, the glycan precursors employed in protein asparagine (N)-glycosylation. The assembly of dolichol-linked oligosaccharides begins on the cytosolic side of the endoplasmic reticulum membrane and finishes in its lumen. The sequential addition of sugars to dolichol pyrophosphate produces dolichol-linked oligosaccharides containing fourteen sugars, including two GlcNAcs, nine mannoses and three glucoses. Once assembled, the oligosaccharide is transferred from the lipid to nascent proteins by oligosaccharyltransferases. Catalyzes, on the cytoplasmic face of the endoplasmic reticulum, the addition of the fourth and fifth mannose residues to the dolichol-linked oligosaccharide chain, to produce Man(5)GlcNAc(2)-PP-dolichol core oligosaccharide.</text>
</comment>
<dbReference type="CDD" id="cd03806">
    <property type="entry name" value="GT4_ALG11-like"/>
    <property type="match status" value="1"/>
</dbReference>
<dbReference type="InterPro" id="IPR038013">
    <property type="entry name" value="ALG11"/>
</dbReference>
<keyword evidence="10 12" id="KW-0472">Membrane</keyword>
<keyword evidence="8 12" id="KW-0256">Endoplasmic reticulum</keyword>
<evidence type="ECO:0000313" key="16">
    <source>
        <dbReference type="Proteomes" id="UP001628156"/>
    </source>
</evidence>
<evidence type="ECO:0000256" key="8">
    <source>
        <dbReference type="ARBA" id="ARBA00022824"/>
    </source>
</evidence>
<reference evidence="15 16" key="1">
    <citation type="journal article" date="2019" name="PLoS Negl. Trop. Dis.">
        <title>Whole genome sequencing of Entamoeba nuttalli reveals mammalian host-related molecular signatures and a novel octapeptide-repeat surface protein.</title>
        <authorList>
            <person name="Tanaka M."/>
            <person name="Makiuchi T."/>
            <person name="Komiyama T."/>
            <person name="Shiina T."/>
            <person name="Osaki K."/>
            <person name="Tachibana H."/>
        </authorList>
    </citation>
    <scope>NUCLEOTIDE SEQUENCE [LARGE SCALE GENOMIC DNA]</scope>
    <source>
        <strain evidence="15 16">P19-061405</strain>
    </source>
</reference>
<organism evidence="15 16">
    <name type="scientific">Entamoeba nuttalli</name>
    <dbReference type="NCBI Taxonomy" id="412467"/>
    <lineage>
        <taxon>Eukaryota</taxon>
        <taxon>Amoebozoa</taxon>
        <taxon>Evosea</taxon>
        <taxon>Archamoebae</taxon>
        <taxon>Mastigamoebida</taxon>
        <taxon>Entamoebidae</taxon>
        <taxon>Entamoeba</taxon>
    </lineage>
</organism>
<dbReference type="EC" id="2.4.1.131" evidence="3 12"/>
<feature type="transmembrane region" description="Helical" evidence="12">
    <location>
        <begin position="6"/>
        <end position="23"/>
    </location>
</feature>
<accession>A0ABQ0DSS0</accession>
<name>A0ABQ0DSS0_9EUKA</name>
<feature type="domain" description="ALG11 mannosyltransferase N-terminal" evidence="14">
    <location>
        <begin position="29"/>
        <end position="234"/>
    </location>
</feature>
<dbReference type="Gene3D" id="3.40.50.2000">
    <property type="entry name" value="Glycogen Phosphorylase B"/>
    <property type="match status" value="1"/>
</dbReference>
<evidence type="ECO:0000256" key="6">
    <source>
        <dbReference type="ARBA" id="ARBA00022679"/>
    </source>
</evidence>
<dbReference type="InterPro" id="IPR001296">
    <property type="entry name" value="Glyco_trans_1"/>
</dbReference>
<dbReference type="InterPro" id="IPR031814">
    <property type="entry name" value="ALG11_N"/>
</dbReference>
<sequence>MVVLLSFCILLPIIILILLILRFKYQKKRTIAFFHPNCSAGGGGEMVLWVIIKVLLQSFPNYSIVIFTADTSPKDKILEKVKSTFGFDFLDCNITFYQIKHSYSLVIKKYPFLTLFFQAIGSMICCFDALIKCNAEYFFDTTGYAFTYPFAWLAGAKIMTYTHYPTISTDMLSVVQNREVSINNTNTIARSSILSNMKIFYYKIFAYLYYLVGNLASLVFVNGTWTKNHISQLWKIQPHLLYPPCDINASHPNEKNSSCHLIISIGQFRPEKRHLVQIEAINILVQEHPEIKNKIKFVVIGGVRDAEDLKRKEEIIKTIEKDQLTDIITVPENTSYEQKIEYLKNAEIGLHTMVNEHFGICVVEYMGFGVIPVAHKSAGPELDIVDDQCGYLATTPKEYADAIFKIINDPEKTAQMRQAAIQKAKKFSVSAFEKHCEKELLEFLK</sequence>